<dbReference type="Gene3D" id="2.30.40.10">
    <property type="entry name" value="Urease, subunit C, domain 1"/>
    <property type="match status" value="1"/>
</dbReference>
<reference evidence="1" key="1">
    <citation type="submission" date="2018-05" db="EMBL/GenBank/DDBJ databases">
        <authorList>
            <person name="Lanie J.A."/>
            <person name="Ng W.-L."/>
            <person name="Kazmierczak K.M."/>
            <person name="Andrzejewski T.M."/>
            <person name="Davidsen T.M."/>
            <person name="Wayne K.J."/>
            <person name="Tettelin H."/>
            <person name="Glass J.I."/>
            <person name="Rusch D."/>
            <person name="Podicherti R."/>
            <person name="Tsui H.-C.T."/>
            <person name="Winkler M.E."/>
        </authorList>
    </citation>
    <scope>NUCLEOTIDE SEQUENCE</scope>
</reference>
<feature type="non-terminal residue" evidence="1">
    <location>
        <position position="111"/>
    </location>
</feature>
<dbReference type="PANTHER" id="PTHR22642:SF2">
    <property type="entry name" value="PROTEIN LONG AFTER FAR-RED 3"/>
    <property type="match status" value="1"/>
</dbReference>
<sequence>VGRVPGGLLAGDTATFHRVETPMAMITVFPARRIHTMDPSLPEATAIAVRDGRIVEVGSIESLQPWLGRHEHMVDNRFYDAVLLPGLIDPHMHPGLIALMLACEWITPEAW</sequence>
<protein>
    <recommendedName>
        <fullName evidence="2">Amidohydrolase 3 domain-containing protein</fullName>
    </recommendedName>
</protein>
<evidence type="ECO:0000313" key="1">
    <source>
        <dbReference type="EMBL" id="SVC63958.1"/>
    </source>
</evidence>
<dbReference type="SUPFAM" id="SSF51338">
    <property type="entry name" value="Composite domain of metallo-dependent hydrolases"/>
    <property type="match status" value="1"/>
</dbReference>
<evidence type="ECO:0008006" key="2">
    <source>
        <dbReference type="Google" id="ProtNLM"/>
    </source>
</evidence>
<dbReference type="EMBL" id="UINC01102379">
    <property type="protein sequence ID" value="SVC63958.1"/>
    <property type="molecule type" value="Genomic_DNA"/>
</dbReference>
<feature type="non-terminal residue" evidence="1">
    <location>
        <position position="1"/>
    </location>
</feature>
<gene>
    <name evidence="1" type="ORF">METZ01_LOCUS316812</name>
</gene>
<dbReference type="GO" id="GO:0016810">
    <property type="term" value="F:hydrolase activity, acting on carbon-nitrogen (but not peptide) bonds"/>
    <property type="evidence" value="ECO:0007669"/>
    <property type="project" value="InterPro"/>
</dbReference>
<name>A0A382NTX6_9ZZZZ</name>
<dbReference type="InterPro" id="IPR011059">
    <property type="entry name" value="Metal-dep_hydrolase_composite"/>
</dbReference>
<organism evidence="1">
    <name type="scientific">marine metagenome</name>
    <dbReference type="NCBI Taxonomy" id="408172"/>
    <lineage>
        <taxon>unclassified sequences</taxon>
        <taxon>metagenomes</taxon>
        <taxon>ecological metagenomes</taxon>
    </lineage>
</organism>
<dbReference type="AlphaFoldDB" id="A0A382NTX6"/>
<proteinExistence type="predicted"/>
<dbReference type="PANTHER" id="PTHR22642">
    <property type="entry name" value="IMIDAZOLONEPROPIONASE"/>
    <property type="match status" value="1"/>
</dbReference>
<accession>A0A382NTX6</accession>